<reference evidence="3 4" key="1">
    <citation type="journal article" date="2023" name="G3 (Bethesda)">
        <title>A chromosome-level genome assembly of Zasmidium syzygii isolated from banana leaves.</title>
        <authorList>
            <person name="van Westerhoven A.C."/>
            <person name="Mehrabi R."/>
            <person name="Talebi R."/>
            <person name="Steentjes M.B.F."/>
            <person name="Corcolon B."/>
            <person name="Chong P.A."/>
            <person name="Kema G.H.J."/>
            <person name="Seidl M.F."/>
        </authorList>
    </citation>
    <scope>NUCLEOTIDE SEQUENCE [LARGE SCALE GENOMIC DNA]</scope>
    <source>
        <strain evidence="3 4">P124</strain>
    </source>
</reference>
<evidence type="ECO:0000259" key="2">
    <source>
        <dbReference type="Pfam" id="PF20684"/>
    </source>
</evidence>
<keyword evidence="4" id="KW-1185">Reference proteome</keyword>
<evidence type="ECO:0000313" key="3">
    <source>
        <dbReference type="EMBL" id="KAK4499074.1"/>
    </source>
</evidence>
<sequence length="75" mass="8449">MTVTAHYAAKYGSGTDLWLLSADQLQNFFIWAYAGEPLYPIVTCLTKVSLVLLYLRIWSADTLETGSRFRMAKIG</sequence>
<name>A0ABR0EC51_ZASCE</name>
<keyword evidence="1" id="KW-1133">Transmembrane helix</keyword>
<dbReference type="EMBL" id="JAXOVC010000007">
    <property type="protein sequence ID" value="KAK4499074.1"/>
    <property type="molecule type" value="Genomic_DNA"/>
</dbReference>
<keyword evidence="1" id="KW-0812">Transmembrane</keyword>
<gene>
    <name evidence="3" type="ORF">PRZ48_009586</name>
</gene>
<dbReference type="Pfam" id="PF20684">
    <property type="entry name" value="Fung_rhodopsin"/>
    <property type="match status" value="1"/>
</dbReference>
<evidence type="ECO:0000313" key="4">
    <source>
        <dbReference type="Proteomes" id="UP001305779"/>
    </source>
</evidence>
<accession>A0ABR0EC51</accession>
<protein>
    <recommendedName>
        <fullName evidence="2">Rhodopsin domain-containing protein</fullName>
    </recommendedName>
</protein>
<feature type="transmembrane region" description="Helical" evidence="1">
    <location>
        <begin position="38"/>
        <end position="58"/>
    </location>
</feature>
<organism evidence="3 4">
    <name type="scientific">Zasmidium cellare</name>
    <name type="common">Wine cellar mold</name>
    <name type="synonym">Racodium cellare</name>
    <dbReference type="NCBI Taxonomy" id="395010"/>
    <lineage>
        <taxon>Eukaryota</taxon>
        <taxon>Fungi</taxon>
        <taxon>Dikarya</taxon>
        <taxon>Ascomycota</taxon>
        <taxon>Pezizomycotina</taxon>
        <taxon>Dothideomycetes</taxon>
        <taxon>Dothideomycetidae</taxon>
        <taxon>Mycosphaerellales</taxon>
        <taxon>Mycosphaerellaceae</taxon>
        <taxon>Zasmidium</taxon>
    </lineage>
</organism>
<dbReference type="InterPro" id="IPR049326">
    <property type="entry name" value="Rhodopsin_dom_fungi"/>
</dbReference>
<proteinExistence type="predicted"/>
<feature type="domain" description="Rhodopsin" evidence="2">
    <location>
        <begin position="5"/>
        <end position="62"/>
    </location>
</feature>
<evidence type="ECO:0000256" key="1">
    <source>
        <dbReference type="SAM" id="Phobius"/>
    </source>
</evidence>
<dbReference type="Proteomes" id="UP001305779">
    <property type="component" value="Unassembled WGS sequence"/>
</dbReference>
<comment type="caution">
    <text evidence="3">The sequence shown here is derived from an EMBL/GenBank/DDBJ whole genome shotgun (WGS) entry which is preliminary data.</text>
</comment>
<keyword evidence="1" id="KW-0472">Membrane</keyword>